<dbReference type="Pfam" id="PF07714">
    <property type="entry name" value="PK_Tyr_Ser-Thr"/>
    <property type="match status" value="1"/>
</dbReference>
<dbReference type="AlphaFoldDB" id="A0A3P7LGW8"/>
<dbReference type="InterPro" id="IPR020635">
    <property type="entry name" value="Tyr_kinase_cat_dom"/>
</dbReference>
<dbReference type="InterPro" id="IPR011009">
    <property type="entry name" value="Kinase-like_dom_sf"/>
</dbReference>
<dbReference type="InterPro" id="IPR050198">
    <property type="entry name" value="Non-receptor_tyrosine_kinases"/>
</dbReference>
<organism evidence="4 5">
    <name type="scientific">Strongylus vulgaris</name>
    <name type="common">Blood worm</name>
    <dbReference type="NCBI Taxonomy" id="40348"/>
    <lineage>
        <taxon>Eukaryota</taxon>
        <taxon>Metazoa</taxon>
        <taxon>Ecdysozoa</taxon>
        <taxon>Nematoda</taxon>
        <taxon>Chromadorea</taxon>
        <taxon>Rhabditida</taxon>
        <taxon>Rhabditina</taxon>
        <taxon>Rhabditomorpha</taxon>
        <taxon>Strongyloidea</taxon>
        <taxon>Strongylidae</taxon>
        <taxon>Strongylus</taxon>
    </lineage>
</organism>
<dbReference type="InterPro" id="IPR008266">
    <property type="entry name" value="Tyr_kinase_AS"/>
</dbReference>
<evidence type="ECO:0000313" key="5">
    <source>
        <dbReference type="Proteomes" id="UP000270094"/>
    </source>
</evidence>
<dbReference type="PROSITE" id="PS00109">
    <property type="entry name" value="PROTEIN_KINASE_TYR"/>
    <property type="match status" value="1"/>
</dbReference>
<sequence length="171" mass="19775">MTMGAAWGMEYLHKCSVLHRDIAARNCLYDKDKIVKISDFGLSRRGSTYKMQTAKKMPIKWMAPESMTTFMFSQKTDVYSYGVSFFHEENILMIGVIKILVYEIFSGAEPYEGISNSMTKKMVGQALPSTNGWKNTNKIRIRVSFVFFRSIVFEQLKFRFSHQSVQALFQT</sequence>
<evidence type="ECO:0000313" key="4">
    <source>
        <dbReference type="EMBL" id="VDM81845.1"/>
    </source>
</evidence>
<keyword evidence="1" id="KW-0547">Nucleotide-binding</keyword>
<keyword evidence="2" id="KW-0067">ATP-binding</keyword>
<proteinExistence type="predicted"/>
<dbReference type="Proteomes" id="UP000270094">
    <property type="component" value="Unassembled WGS sequence"/>
</dbReference>
<accession>A0A3P7LGW8</accession>
<dbReference type="OrthoDB" id="5842315at2759"/>
<dbReference type="Gene3D" id="1.10.510.10">
    <property type="entry name" value="Transferase(Phosphotransferase) domain 1"/>
    <property type="match status" value="1"/>
</dbReference>
<keyword evidence="5" id="KW-1185">Reference proteome</keyword>
<feature type="domain" description="Protein kinase" evidence="3">
    <location>
        <begin position="1"/>
        <end position="171"/>
    </location>
</feature>
<dbReference type="InterPro" id="IPR001245">
    <property type="entry name" value="Ser-Thr/Tyr_kinase_cat_dom"/>
</dbReference>
<dbReference type="GO" id="GO:0004713">
    <property type="term" value="F:protein tyrosine kinase activity"/>
    <property type="evidence" value="ECO:0007669"/>
    <property type="project" value="InterPro"/>
</dbReference>
<dbReference type="SUPFAM" id="SSF56112">
    <property type="entry name" value="Protein kinase-like (PK-like)"/>
    <property type="match status" value="1"/>
</dbReference>
<dbReference type="InterPro" id="IPR000719">
    <property type="entry name" value="Prot_kinase_dom"/>
</dbReference>
<dbReference type="PANTHER" id="PTHR24418">
    <property type="entry name" value="TYROSINE-PROTEIN KINASE"/>
    <property type="match status" value="1"/>
</dbReference>
<evidence type="ECO:0000256" key="1">
    <source>
        <dbReference type="ARBA" id="ARBA00022741"/>
    </source>
</evidence>
<evidence type="ECO:0000259" key="3">
    <source>
        <dbReference type="PROSITE" id="PS50011"/>
    </source>
</evidence>
<dbReference type="PROSITE" id="PS50011">
    <property type="entry name" value="PROTEIN_KINASE_DOM"/>
    <property type="match status" value="1"/>
</dbReference>
<gene>
    <name evidence="4" type="ORF">SVUK_LOCUS16843</name>
</gene>
<evidence type="ECO:0000256" key="2">
    <source>
        <dbReference type="ARBA" id="ARBA00022840"/>
    </source>
</evidence>
<dbReference type="SMART" id="SM00219">
    <property type="entry name" value="TyrKc"/>
    <property type="match status" value="1"/>
</dbReference>
<dbReference type="GO" id="GO:0005524">
    <property type="term" value="F:ATP binding"/>
    <property type="evidence" value="ECO:0007669"/>
    <property type="project" value="UniProtKB-KW"/>
</dbReference>
<dbReference type="EMBL" id="UYYB01114799">
    <property type="protein sequence ID" value="VDM81845.1"/>
    <property type="molecule type" value="Genomic_DNA"/>
</dbReference>
<reference evidence="4 5" key="1">
    <citation type="submission" date="2018-11" db="EMBL/GenBank/DDBJ databases">
        <authorList>
            <consortium name="Pathogen Informatics"/>
        </authorList>
    </citation>
    <scope>NUCLEOTIDE SEQUENCE [LARGE SCALE GENOMIC DNA]</scope>
</reference>
<protein>
    <recommendedName>
        <fullName evidence="3">Protein kinase domain-containing protein</fullName>
    </recommendedName>
</protein>
<name>A0A3P7LGW8_STRVU</name>